<gene>
    <name evidence="3" type="ORF">F0U60_13485</name>
</gene>
<reference evidence="3 4" key="1">
    <citation type="submission" date="2019-08" db="EMBL/GenBank/DDBJ databases">
        <title>Archangium and Cystobacter genomes.</title>
        <authorList>
            <person name="Chen I.-C.K."/>
            <person name="Wielgoss S."/>
        </authorList>
    </citation>
    <scope>NUCLEOTIDE SEQUENCE [LARGE SCALE GENOMIC DNA]</scope>
    <source>
        <strain evidence="3 4">Cbm 6</strain>
    </source>
</reference>
<evidence type="ECO:0000256" key="2">
    <source>
        <dbReference type="SAM" id="Phobius"/>
    </source>
</evidence>
<feature type="compositionally biased region" description="Low complexity" evidence="1">
    <location>
        <begin position="86"/>
        <end position="95"/>
    </location>
</feature>
<keyword evidence="2" id="KW-1133">Transmembrane helix</keyword>
<dbReference type="RefSeq" id="WP_395818924.1">
    <property type="nucleotide sequence ID" value="NZ_CP043494.1"/>
</dbReference>
<feature type="transmembrane region" description="Helical" evidence="2">
    <location>
        <begin position="12"/>
        <end position="37"/>
    </location>
</feature>
<evidence type="ECO:0000313" key="3">
    <source>
        <dbReference type="EMBL" id="WNG44999.1"/>
    </source>
</evidence>
<evidence type="ECO:0000256" key="1">
    <source>
        <dbReference type="SAM" id="MobiDB-lite"/>
    </source>
</evidence>
<evidence type="ECO:0000313" key="4">
    <source>
        <dbReference type="Proteomes" id="UP001611383"/>
    </source>
</evidence>
<dbReference type="Proteomes" id="UP001611383">
    <property type="component" value="Chromosome"/>
</dbReference>
<accession>A0ABY9WMH9</accession>
<organism evidence="3 4">
    <name type="scientific">Archangium minus</name>
    <dbReference type="NCBI Taxonomy" id="83450"/>
    <lineage>
        <taxon>Bacteria</taxon>
        <taxon>Pseudomonadati</taxon>
        <taxon>Myxococcota</taxon>
        <taxon>Myxococcia</taxon>
        <taxon>Myxococcales</taxon>
        <taxon>Cystobacterineae</taxon>
        <taxon>Archangiaceae</taxon>
        <taxon>Archangium</taxon>
    </lineage>
</organism>
<dbReference type="EMBL" id="CP043494">
    <property type="protein sequence ID" value="WNG44999.1"/>
    <property type="molecule type" value="Genomic_DNA"/>
</dbReference>
<proteinExistence type="predicted"/>
<feature type="region of interest" description="Disordered" evidence="1">
    <location>
        <begin position="79"/>
        <end position="101"/>
    </location>
</feature>
<sequence>MARSAAGKVVIGIIRVLALCGAVLILAIVVLTASSTLMPGTKVRRLFGASPEALAGNADGGVRTMTISEFNERTRAFGDELEADAGTDAGTLAGASDEQRR</sequence>
<keyword evidence="2" id="KW-0472">Membrane</keyword>
<name>A0ABY9WMH9_9BACT</name>
<protein>
    <submittedName>
        <fullName evidence="3">Uncharacterized protein</fullName>
    </submittedName>
</protein>
<keyword evidence="4" id="KW-1185">Reference proteome</keyword>
<keyword evidence="2" id="KW-0812">Transmembrane</keyword>